<gene>
    <name evidence="2" type="ORF">WKW79_33645</name>
</gene>
<dbReference type="RefSeq" id="WP_340339584.1">
    <property type="nucleotide sequence ID" value="NZ_JBBKZS010000031.1"/>
</dbReference>
<dbReference type="InterPro" id="IPR021851">
    <property type="entry name" value="DUF3455"/>
</dbReference>
<dbReference type="EMBL" id="JBBKZS010000031">
    <property type="protein sequence ID" value="MEJ8859548.1"/>
    <property type="molecule type" value="Genomic_DNA"/>
</dbReference>
<keyword evidence="1" id="KW-0732">Signal</keyword>
<dbReference type="Proteomes" id="UP001367030">
    <property type="component" value="Unassembled WGS sequence"/>
</dbReference>
<comment type="caution">
    <text evidence="2">The sequence shown here is derived from an EMBL/GenBank/DDBJ whole genome shotgun (WGS) entry which is preliminary data.</text>
</comment>
<accession>A0ABU8XI35</accession>
<dbReference type="Pfam" id="PF11937">
    <property type="entry name" value="DUF3455"/>
    <property type="match status" value="1"/>
</dbReference>
<evidence type="ECO:0000313" key="2">
    <source>
        <dbReference type="EMBL" id="MEJ8859548.1"/>
    </source>
</evidence>
<dbReference type="PROSITE" id="PS51257">
    <property type="entry name" value="PROKAR_LIPOPROTEIN"/>
    <property type="match status" value="1"/>
</dbReference>
<feature type="chain" id="PRO_5046867346" evidence="1">
    <location>
        <begin position="25"/>
        <end position="181"/>
    </location>
</feature>
<protein>
    <submittedName>
        <fullName evidence="2">DUF3455 domain-containing protein</fullName>
    </submittedName>
</protein>
<feature type="signal peptide" evidence="1">
    <location>
        <begin position="1"/>
        <end position="24"/>
    </location>
</feature>
<evidence type="ECO:0000313" key="3">
    <source>
        <dbReference type="Proteomes" id="UP001367030"/>
    </source>
</evidence>
<dbReference type="PANTHER" id="PTHR35567:SF1">
    <property type="entry name" value="CONSERVED FUNGAL PROTEIN (AFU_ORTHOLOGUE AFUA_1G14230)"/>
    <property type="match status" value="1"/>
</dbReference>
<reference evidence="2 3" key="1">
    <citation type="submission" date="2024-03" db="EMBL/GenBank/DDBJ databases">
        <title>Novel species of the genus Variovorax.</title>
        <authorList>
            <person name="Liu Q."/>
            <person name="Xin Y.-H."/>
        </authorList>
    </citation>
    <scope>NUCLEOTIDE SEQUENCE [LARGE SCALE GENOMIC DNA]</scope>
    <source>
        <strain evidence="2 3">KACC 18901</strain>
    </source>
</reference>
<dbReference type="PANTHER" id="PTHR35567">
    <property type="entry name" value="MALATE DEHYDROGENASE (AFU_ORTHOLOGUE AFUA_2G13800)"/>
    <property type="match status" value="1"/>
</dbReference>
<keyword evidence="3" id="KW-1185">Reference proteome</keyword>
<evidence type="ECO:0000256" key="1">
    <source>
        <dbReference type="SAM" id="SignalP"/>
    </source>
</evidence>
<proteinExistence type="predicted"/>
<name>A0ABU8XI35_9BURK</name>
<sequence length="181" mass="18921">MQAPRSLILVSTAALFAVSGCATSRVTIPADLPAPLRAPAGETLFVEALATGVQIYECAPKAGDSSSFAWTFRAPEATLSDRSGRPLGKHYAGPTWESIDGSKVVGQVKASDPGPDPAAIPWLLLTAKSSSDTGTFALSASIQRVRTVGGIAPAERCDATNAAKFGRVPYKATYYFYRVGP</sequence>
<organism evidence="2 3">
    <name type="scientific">Variovorax robiniae</name>
    <dbReference type="NCBI Taxonomy" id="1836199"/>
    <lineage>
        <taxon>Bacteria</taxon>
        <taxon>Pseudomonadati</taxon>
        <taxon>Pseudomonadota</taxon>
        <taxon>Betaproteobacteria</taxon>
        <taxon>Burkholderiales</taxon>
        <taxon>Comamonadaceae</taxon>
        <taxon>Variovorax</taxon>
    </lineage>
</organism>